<dbReference type="EMBL" id="OE179987">
    <property type="protein sequence ID" value="CAD7570288.1"/>
    <property type="molecule type" value="Genomic_DNA"/>
</dbReference>
<gene>
    <name evidence="1" type="ORF">TCMB3V08_LOCUS2993</name>
</gene>
<proteinExistence type="predicted"/>
<sequence>MIVYGVFLQLEEETVFVLFVIEELMSVAKALPLSFTTLNTVRNTIAIVNLLQQMTYKLLHTNRAKAEPVQHNRKKNYLKR</sequence>
<name>A0A7R9P4V3_TIMCA</name>
<protein>
    <submittedName>
        <fullName evidence="1">(California timema) hypothetical protein</fullName>
    </submittedName>
</protein>
<organism evidence="1">
    <name type="scientific">Timema californicum</name>
    <name type="common">California timema</name>
    <name type="synonym">Walking stick</name>
    <dbReference type="NCBI Taxonomy" id="61474"/>
    <lineage>
        <taxon>Eukaryota</taxon>
        <taxon>Metazoa</taxon>
        <taxon>Ecdysozoa</taxon>
        <taxon>Arthropoda</taxon>
        <taxon>Hexapoda</taxon>
        <taxon>Insecta</taxon>
        <taxon>Pterygota</taxon>
        <taxon>Neoptera</taxon>
        <taxon>Polyneoptera</taxon>
        <taxon>Phasmatodea</taxon>
        <taxon>Timematodea</taxon>
        <taxon>Timematoidea</taxon>
        <taxon>Timematidae</taxon>
        <taxon>Timema</taxon>
    </lineage>
</organism>
<accession>A0A7R9P4V3</accession>
<dbReference type="AlphaFoldDB" id="A0A7R9P4V3"/>
<evidence type="ECO:0000313" key="1">
    <source>
        <dbReference type="EMBL" id="CAD7570288.1"/>
    </source>
</evidence>
<reference evidence="1" key="1">
    <citation type="submission" date="2020-11" db="EMBL/GenBank/DDBJ databases">
        <authorList>
            <person name="Tran Van P."/>
        </authorList>
    </citation>
    <scope>NUCLEOTIDE SEQUENCE</scope>
</reference>